<reference evidence="1 2" key="1">
    <citation type="submission" date="2016-11" db="EMBL/GenBank/DDBJ databases">
        <authorList>
            <person name="Jaros S."/>
            <person name="Januszkiewicz K."/>
            <person name="Wedrychowicz H."/>
        </authorList>
    </citation>
    <scope>NUCLEOTIDE SEQUENCE [LARGE SCALE GENOMIC DNA]</scope>
    <source>
        <strain evidence="1 2">DSM 21758</strain>
    </source>
</reference>
<proteinExistence type="predicted"/>
<keyword evidence="2" id="KW-1185">Reference proteome</keyword>
<dbReference type="EMBL" id="FQZB01000005">
    <property type="protein sequence ID" value="SHI93254.1"/>
    <property type="molecule type" value="Genomic_DNA"/>
</dbReference>
<protein>
    <submittedName>
        <fullName evidence="1">Uncharacterized protein</fullName>
    </submittedName>
</protein>
<evidence type="ECO:0000313" key="2">
    <source>
        <dbReference type="Proteomes" id="UP000184310"/>
    </source>
</evidence>
<name>A0A1M6F696_9CLOT</name>
<gene>
    <name evidence="1" type="ORF">SAMN02745163_01048</name>
</gene>
<dbReference type="AlphaFoldDB" id="A0A1M6F696"/>
<accession>A0A1M6F696</accession>
<organism evidence="1 2">
    <name type="scientific">Clostridium cavendishii DSM 21758</name>
    <dbReference type="NCBI Taxonomy" id="1121302"/>
    <lineage>
        <taxon>Bacteria</taxon>
        <taxon>Bacillati</taxon>
        <taxon>Bacillota</taxon>
        <taxon>Clostridia</taxon>
        <taxon>Eubacteriales</taxon>
        <taxon>Clostridiaceae</taxon>
        <taxon>Clostridium</taxon>
    </lineage>
</organism>
<dbReference type="Proteomes" id="UP000184310">
    <property type="component" value="Unassembled WGS sequence"/>
</dbReference>
<dbReference type="RefSeq" id="WP_072985615.1">
    <property type="nucleotide sequence ID" value="NZ_FQZB01000005.1"/>
</dbReference>
<evidence type="ECO:0000313" key="1">
    <source>
        <dbReference type="EMBL" id="SHI93254.1"/>
    </source>
</evidence>
<sequence>MENEDFNQIKNTIDNLLDIIIKDIKEILLNCDETDFYDYQTQILQDVEDFEEQIYAIENERFKDSYQLSKEKEQWNGYEGDYTIENYVKYESKYYKNY</sequence>